<keyword evidence="4" id="KW-1185">Reference proteome</keyword>
<accession>A0AAW0TWB9</accession>
<proteinExistence type="predicted"/>
<feature type="compositionally biased region" description="Polar residues" evidence="1">
    <location>
        <begin position="46"/>
        <end position="59"/>
    </location>
</feature>
<evidence type="ECO:0000256" key="1">
    <source>
        <dbReference type="SAM" id="MobiDB-lite"/>
    </source>
</evidence>
<evidence type="ECO:0000313" key="3">
    <source>
        <dbReference type="EMBL" id="KAK8391975.1"/>
    </source>
</evidence>
<feature type="chain" id="PRO_5043530651" evidence="2">
    <location>
        <begin position="26"/>
        <end position="337"/>
    </location>
</feature>
<evidence type="ECO:0000313" key="4">
    <source>
        <dbReference type="Proteomes" id="UP001487740"/>
    </source>
</evidence>
<sequence length="337" mass="37129">MEGRQVRARVVYAWLALLSFSPAWAEEHTSPSLTTPSLTSRGSFAPQRSTTSSFSTLALQRTEPNMTTSALETSSTLVASYKASESHASVLKMTVWQSSEVEHKKGGFQAMGSGAFEASMKDCPENQFGFVVAAGDVEACRIELVELEECDPSQAVMTLVSQEFGHQNGSTQSHQASVVGEGVVEVYLKEDLPGHYRLICIDTHTFSILAAINVGSFQEPNSPASRIPAYTHTVSPSVPVLDLEDFGCRFYNWEVLECTWTRPYNPAQSSKEDYFPFLCVSDQCQFCECVEGTCLETSCMNNCCGWNGNAYHNTAVCTLSRRSQARHSFLCRLLDHS</sequence>
<comment type="caution">
    <text evidence="3">The sequence shown here is derived from an EMBL/GenBank/DDBJ whole genome shotgun (WGS) entry which is preliminary data.</text>
</comment>
<feature type="compositionally biased region" description="Low complexity" evidence="1">
    <location>
        <begin position="30"/>
        <end position="40"/>
    </location>
</feature>
<name>A0AAW0TWB9_SCYPA</name>
<dbReference type="EMBL" id="JARAKH010000023">
    <property type="protein sequence ID" value="KAK8391975.1"/>
    <property type="molecule type" value="Genomic_DNA"/>
</dbReference>
<reference evidence="3 4" key="1">
    <citation type="submission" date="2023-03" db="EMBL/GenBank/DDBJ databases">
        <title>High-quality genome of Scylla paramamosain provides insights in environmental adaptation.</title>
        <authorList>
            <person name="Zhang L."/>
        </authorList>
    </citation>
    <scope>NUCLEOTIDE SEQUENCE [LARGE SCALE GENOMIC DNA]</scope>
    <source>
        <strain evidence="3">LZ_2023a</strain>
        <tissue evidence="3">Muscle</tissue>
    </source>
</reference>
<evidence type="ECO:0000256" key="2">
    <source>
        <dbReference type="SAM" id="SignalP"/>
    </source>
</evidence>
<protein>
    <submittedName>
        <fullName evidence="3">Uncharacterized protein</fullName>
    </submittedName>
</protein>
<gene>
    <name evidence="3" type="ORF">O3P69_017529</name>
</gene>
<organism evidence="3 4">
    <name type="scientific">Scylla paramamosain</name>
    <name type="common">Mud crab</name>
    <dbReference type="NCBI Taxonomy" id="85552"/>
    <lineage>
        <taxon>Eukaryota</taxon>
        <taxon>Metazoa</taxon>
        <taxon>Ecdysozoa</taxon>
        <taxon>Arthropoda</taxon>
        <taxon>Crustacea</taxon>
        <taxon>Multicrustacea</taxon>
        <taxon>Malacostraca</taxon>
        <taxon>Eumalacostraca</taxon>
        <taxon>Eucarida</taxon>
        <taxon>Decapoda</taxon>
        <taxon>Pleocyemata</taxon>
        <taxon>Brachyura</taxon>
        <taxon>Eubrachyura</taxon>
        <taxon>Portunoidea</taxon>
        <taxon>Portunidae</taxon>
        <taxon>Portuninae</taxon>
        <taxon>Scylla</taxon>
    </lineage>
</organism>
<keyword evidence="2" id="KW-0732">Signal</keyword>
<dbReference type="Proteomes" id="UP001487740">
    <property type="component" value="Unassembled WGS sequence"/>
</dbReference>
<feature type="region of interest" description="Disordered" evidence="1">
    <location>
        <begin position="27"/>
        <end position="59"/>
    </location>
</feature>
<dbReference type="AlphaFoldDB" id="A0AAW0TWB9"/>
<feature type="signal peptide" evidence="2">
    <location>
        <begin position="1"/>
        <end position="25"/>
    </location>
</feature>